<feature type="compositionally biased region" description="Polar residues" evidence="1">
    <location>
        <begin position="30"/>
        <end position="41"/>
    </location>
</feature>
<feature type="compositionally biased region" description="Basic and acidic residues" evidence="1">
    <location>
        <begin position="159"/>
        <end position="170"/>
    </location>
</feature>
<evidence type="ECO:0000313" key="3">
    <source>
        <dbReference type="Proteomes" id="UP000039046"/>
    </source>
</evidence>
<organism evidence="2 3">
    <name type="scientific">[Torrubiella] hemipterigena</name>
    <dbReference type="NCBI Taxonomy" id="1531966"/>
    <lineage>
        <taxon>Eukaryota</taxon>
        <taxon>Fungi</taxon>
        <taxon>Dikarya</taxon>
        <taxon>Ascomycota</taxon>
        <taxon>Pezizomycotina</taxon>
        <taxon>Sordariomycetes</taxon>
        <taxon>Hypocreomycetidae</taxon>
        <taxon>Hypocreales</taxon>
        <taxon>Clavicipitaceae</taxon>
        <taxon>Clavicipitaceae incertae sedis</taxon>
        <taxon>'Torrubiella' clade</taxon>
    </lineage>
</organism>
<keyword evidence="3" id="KW-1185">Reference proteome</keyword>
<reference evidence="2 3" key="1">
    <citation type="journal article" date="2015" name="Genome Announc.">
        <title>Draft Genome Sequence and Gene Annotation of the Entomopathogenic Fungus Verticillium hemipterigenum.</title>
        <authorList>
            <person name="Horn F."/>
            <person name="Habel A."/>
            <person name="Scharf D.H."/>
            <person name="Dworschak J."/>
            <person name="Brakhage A.A."/>
            <person name="Guthke R."/>
            <person name="Hertweck C."/>
            <person name="Linde J."/>
        </authorList>
    </citation>
    <scope>NUCLEOTIDE SEQUENCE [LARGE SCALE GENOMIC DNA]</scope>
</reference>
<feature type="region of interest" description="Disordered" evidence="1">
    <location>
        <begin position="30"/>
        <end position="199"/>
    </location>
</feature>
<name>A0A0A1TA12_9HYPO</name>
<sequence>MPSDTTPLPVAPDRAAISNRISLLLNKQSSILKTLNPSKPSDQSRRPKVQPTHYDRDPDEDLFNGPRPNEGVGYERPKEGPSAGDKSKEDMTLRRRLMGRKEGANARAQRQAKKQPESESDDDAGRSALGKRKRPKRTATEMEDTPAEVHPAAQGDIDPVDREVESESTTKVDALQDAASSMKKKNKKKQKTKDSEAKQ</sequence>
<accession>A0A0A1TA12</accession>
<proteinExistence type="predicted"/>
<dbReference type="EMBL" id="CDHN01000006">
    <property type="protein sequence ID" value="CEJ93931.1"/>
    <property type="molecule type" value="Genomic_DNA"/>
</dbReference>
<dbReference type="OrthoDB" id="4941014at2759"/>
<feature type="compositionally biased region" description="Basic residues" evidence="1">
    <location>
        <begin position="182"/>
        <end position="191"/>
    </location>
</feature>
<gene>
    <name evidence="2" type="ORF">VHEMI09491</name>
</gene>
<dbReference type="HOGENOM" id="CLU_096562_0_0_1"/>
<feature type="compositionally biased region" description="Basic and acidic residues" evidence="1">
    <location>
        <begin position="73"/>
        <end position="104"/>
    </location>
</feature>
<dbReference type="Proteomes" id="UP000039046">
    <property type="component" value="Unassembled WGS sequence"/>
</dbReference>
<evidence type="ECO:0000313" key="2">
    <source>
        <dbReference type="EMBL" id="CEJ93931.1"/>
    </source>
</evidence>
<dbReference type="AlphaFoldDB" id="A0A0A1TA12"/>
<protein>
    <submittedName>
        <fullName evidence="2">Uncharacterized protein</fullName>
    </submittedName>
</protein>
<evidence type="ECO:0000256" key="1">
    <source>
        <dbReference type="SAM" id="MobiDB-lite"/>
    </source>
</evidence>